<evidence type="ECO:0000313" key="3">
    <source>
        <dbReference type="Proteomes" id="UP000245252"/>
    </source>
</evidence>
<dbReference type="SUPFAM" id="SSF56752">
    <property type="entry name" value="D-aminoacid aminotransferase-like PLP-dependent enzymes"/>
    <property type="match status" value="1"/>
</dbReference>
<keyword evidence="3" id="KW-1185">Reference proteome</keyword>
<name>A0A2U2DVB0_9HYPH</name>
<dbReference type="InterPro" id="IPR043132">
    <property type="entry name" value="BCAT-like_C"/>
</dbReference>
<dbReference type="GO" id="GO:0003824">
    <property type="term" value="F:catalytic activity"/>
    <property type="evidence" value="ECO:0007669"/>
    <property type="project" value="InterPro"/>
</dbReference>
<dbReference type="Pfam" id="PF01063">
    <property type="entry name" value="Aminotran_4"/>
    <property type="match status" value="1"/>
</dbReference>
<dbReference type="InterPro" id="IPR036038">
    <property type="entry name" value="Aminotransferase-like"/>
</dbReference>
<dbReference type="Gene3D" id="3.30.470.10">
    <property type="match status" value="1"/>
</dbReference>
<protein>
    <recommendedName>
        <fullName evidence="1">Probable branched-chain-amino-acid aminotransferase</fullName>
    </recommendedName>
</protein>
<dbReference type="AlphaFoldDB" id="A0A2U2DVB0"/>
<dbReference type="Gene3D" id="3.20.10.10">
    <property type="entry name" value="D-amino Acid Aminotransferase, subunit A, domain 2"/>
    <property type="match status" value="1"/>
</dbReference>
<sequence length="208" mass="23467">MDFTLIETFRYEPGQGVLRIEQHLKRLARSADALRFRQPAGVRKKLDDHVRDADTSLRVRMTLTHKGELDITSTPFTPLEKDTVWRLKVARTRIDSADPLIRHKTSRRDVYEAARAEYPAEDADEVILLNEKGDVCEGTITSLFVADGGGPLMTPTLTSGLLSGVLRTDMICQQKARIQRLRLQDLANRDIFVGNSLRGLIRAELIEA</sequence>
<dbReference type="InterPro" id="IPR043131">
    <property type="entry name" value="BCAT-like_N"/>
</dbReference>
<reference evidence="2 3" key="1">
    <citation type="submission" date="2018-05" db="EMBL/GenBank/DDBJ databases">
        <title>The draft genome of strain NS-104.</title>
        <authorList>
            <person name="Hang P."/>
            <person name="Jiang J."/>
        </authorList>
    </citation>
    <scope>NUCLEOTIDE SEQUENCE [LARGE SCALE GENOMIC DNA]</scope>
    <source>
        <strain evidence="2 3">NS-104</strain>
    </source>
</reference>
<evidence type="ECO:0000256" key="1">
    <source>
        <dbReference type="ARBA" id="ARBA00014472"/>
    </source>
</evidence>
<dbReference type="EMBL" id="QFBC01000002">
    <property type="protein sequence ID" value="PWE57240.1"/>
    <property type="molecule type" value="Genomic_DNA"/>
</dbReference>
<comment type="caution">
    <text evidence="2">The sequence shown here is derived from an EMBL/GenBank/DDBJ whole genome shotgun (WGS) entry which is preliminary data.</text>
</comment>
<proteinExistence type="predicted"/>
<dbReference type="InterPro" id="IPR001544">
    <property type="entry name" value="Aminotrans_IV"/>
</dbReference>
<dbReference type="Proteomes" id="UP000245252">
    <property type="component" value="Unassembled WGS sequence"/>
</dbReference>
<accession>A0A2U2DVB0</accession>
<gene>
    <name evidence="2" type="ORF">DEM27_06280</name>
</gene>
<dbReference type="OrthoDB" id="9809239at2"/>
<dbReference type="NCBIfam" id="NF005731">
    <property type="entry name" value="PRK07546.1-5"/>
    <property type="match status" value="1"/>
</dbReference>
<organism evidence="2 3">
    <name type="scientific">Metarhizobium album</name>
    <dbReference type="NCBI Taxonomy" id="2182425"/>
    <lineage>
        <taxon>Bacteria</taxon>
        <taxon>Pseudomonadati</taxon>
        <taxon>Pseudomonadota</taxon>
        <taxon>Alphaproteobacteria</taxon>
        <taxon>Hyphomicrobiales</taxon>
        <taxon>Rhizobiaceae</taxon>
        <taxon>Metarhizobium</taxon>
    </lineage>
</organism>
<dbReference type="RefSeq" id="WP_109457344.1">
    <property type="nucleotide sequence ID" value="NZ_QFBC01000002.1"/>
</dbReference>
<evidence type="ECO:0000313" key="2">
    <source>
        <dbReference type="EMBL" id="PWE57240.1"/>
    </source>
</evidence>
<dbReference type="NCBIfam" id="NF005729">
    <property type="entry name" value="PRK07546.1-3"/>
    <property type="match status" value="1"/>
</dbReference>